<keyword evidence="2" id="KW-1185">Reference proteome</keyword>
<proteinExistence type="predicted"/>
<name>A0ABQ9ZIT6_9CRUS</name>
<dbReference type="EMBL" id="JAOYFB010000004">
    <property type="protein sequence ID" value="KAK4012828.1"/>
    <property type="molecule type" value="Genomic_DNA"/>
</dbReference>
<sequence>MFQLHLPLDEGYAAAPGWTRRNKARAARDEQLKKKLHWALDQDTGSPFSVARQPPTSCDVAVVVSR</sequence>
<protein>
    <submittedName>
        <fullName evidence="1">Uncharacterized protein</fullName>
    </submittedName>
</protein>
<comment type="caution">
    <text evidence="1">The sequence shown here is derived from an EMBL/GenBank/DDBJ whole genome shotgun (WGS) entry which is preliminary data.</text>
</comment>
<evidence type="ECO:0000313" key="2">
    <source>
        <dbReference type="Proteomes" id="UP001234178"/>
    </source>
</evidence>
<gene>
    <name evidence="1" type="ORF">OUZ56_025083</name>
</gene>
<evidence type="ECO:0000313" key="1">
    <source>
        <dbReference type="EMBL" id="KAK4012828.1"/>
    </source>
</evidence>
<accession>A0ABQ9ZIT6</accession>
<dbReference type="Proteomes" id="UP001234178">
    <property type="component" value="Unassembled WGS sequence"/>
</dbReference>
<organism evidence="1 2">
    <name type="scientific">Daphnia magna</name>
    <dbReference type="NCBI Taxonomy" id="35525"/>
    <lineage>
        <taxon>Eukaryota</taxon>
        <taxon>Metazoa</taxon>
        <taxon>Ecdysozoa</taxon>
        <taxon>Arthropoda</taxon>
        <taxon>Crustacea</taxon>
        <taxon>Branchiopoda</taxon>
        <taxon>Diplostraca</taxon>
        <taxon>Cladocera</taxon>
        <taxon>Anomopoda</taxon>
        <taxon>Daphniidae</taxon>
        <taxon>Daphnia</taxon>
    </lineage>
</organism>
<reference evidence="1 2" key="1">
    <citation type="journal article" date="2023" name="Nucleic Acids Res.">
        <title>The hologenome of Daphnia magna reveals possible DNA methylation and microbiome-mediated evolution of the host genome.</title>
        <authorList>
            <person name="Chaturvedi A."/>
            <person name="Li X."/>
            <person name="Dhandapani V."/>
            <person name="Marshall H."/>
            <person name="Kissane S."/>
            <person name="Cuenca-Cambronero M."/>
            <person name="Asole G."/>
            <person name="Calvet F."/>
            <person name="Ruiz-Romero M."/>
            <person name="Marangio P."/>
            <person name="Guigo R."/>
            <person name="Rago D."/>
            <person name="Mirbahai L."/>
            <person name="Eastwood N."/>
            <person name="Colbourne J.K."/>
            <person name="Zhou J."/>
            <person name="Mallon E."/>
            <person name="Orsini L."/>
        </authorList>
    </citation>
    <scope>NUCLEOTIDE SEQUENCE [LARGE SCALE GENOMIC DNA]</scope>
    <source>
        <strain evidence="1">LRV0_1</strain>
    </source>
</reference>